<dbReference type="PANTHER" id="PTHR33164:SF104">
    <property type="entry name" value="TRANSCRIPTIONAL REGULATORY PROTEIN"/>
    <property type="match status" value="1"/>
</dbReference>
<feature type="domain" description="HTH marR-type" evidence="1">
    <location>
        <begin position="10"/>
        <end position="136"/>
    </location>
</feature>
<dbReference type="InterPro" id="IPR039422">
    <property type="entry name" value="MarR/SlyA-like"/>
</dbReference>
<dbReference type="Proteomes" id="UP000032305">
    <property type="component" value="Unassembled WGS sequence"/>
</dbReference>
<dbReference type="PANTHER" id="PTHR33164">
    <property type="entry name" value="TRANSCRIPTIONAL REGULATOR, MARR FAMILY"/>
    <property type="match status" value="1"/>
</dbReference>
<dbReference type="AlphaFoldDB" id="A0A0A1W667"/>
<dbReference type="Gene3D" id="1.10.10.10">
    <property type="entry name" value="Winged helix-like DNA-binding domain superfamily/Winged helix DNA-binding domain"/>
    <property type="match status" value="1"/>
</dbReference>
<accession>A0A0A1W667</accession>
<sequence length="136" mass="15269">MGQRMDDPISDRDYRALAGFRRQLRTFLSFSEEAAAQAGITAQQHQALLALRAAPDRALLIGELAEHLRLRPHSASGLVDRLEKLGLVQRDRATDRRRVPVTLTDRGAETIATLALAHRAELRRLRPLLVEMLSEL</sequence>
<dbReference type="RefSeq" id="WP_241823786.1">
    <property type="nucleotide sequence ID" value="NZ_BBPI01000036.1"/>
</dbReference>
<dbReference type="eggNOG" id="COG1846">
    <property type="taxonomic scope" value="Bacteria"/>
</dbReference>
<reference evidence="2 3" key="1">
    <citation type="submission" date="2014-11" db="EMBL/GenBank/DDBJ databases">
        <title>Whole genome shotgun sequence of Sphingomonas parapaucimobilis NBRC 15100.</title>
        <authorList>
            <person name="Katano-Makiyama Y."/>
            <person name="Hosoyama A."/>
            <person name="Hashimoto M."/>
            <person name="Hosoyama Y."/>
            <person name="Noguchi M."/>
            <person name="Numata M."/>
            <person name="Tsuchikane K."/>
            <person name="Hirakata S."/>
            <person name="Uohara A."/>
            <person name="Shimodaira J."/>
            <person name="Ohji S."/>
            <person name="Ichikawa N."/>
            <person name="Kimura A."/>
            <person name="Yamazoe A."/>
            <person name="Fujita N."/>
        </authorList>
    </citation>
    <scope>NUCLEOTIDE SEQUENCE [LARGE SCALE GENOMIC DNA]</scope>
    <source>
        <strain evidence="2 3">NBRC 15100</strain>
    </source>
</reference>
<comment type="caution">
    <text evidence="2">The sequence shown here is derived from an EMBL/GenBank/DDBJ whole genome shotgun (WGS) entry which is preliminary data.</text>
</comment>
<dbReference type="PROSITE" id="PS50995">
    <property type="entry name" value="HTH_MARR_2"/>
    <property type="match status" value="1"/>
</dbReference>
<keyword evidence="3" id="KW-1185">Reference proteome</keyword>
<dbReference type="GO" id="GO:0006950">
    <property type="term" value="P:response to stress"/>
    <property type="evidence" value="ECO:0007669"/>
    <property type="project" value="TreeGrafter"/>
</dbReference>
<dbReference type="SMART" id="SM00347">
    <property type="entry name" value="HTH_MARR"/>
    <property type="match status" value="1"/>
</dbReference>
<protein>
    <submittedName>
        <fullName evidence="2">Putative MarR family transcriptional regulator</fullName>
    </submittedName>
</protein>
<evidence type="ECO:0000313" key="2">
    <source>
        <dbReference type="EMBL" id="GAM00798.1"/>
    </source>
</evidence>
<gene>
    <name evidence="2" type="ORF">SP5_036_00150</name>
</gene>
<dbReference type="Pfam" id="PF12802">
    <property type="entry name" value="MarR_2"/>
    <property type="match status" value="1"/>
</dbReference>
<name>A0A0A1W667_9SPHN</name>
<organism evidence="2 3">
    <name type="scientific">Sphingomonas parapaucimobilis NBRC 15100</name>
    <dbReference type="NCBI Taxonomy" id="1219049"/>
    <lineage>
        <taxon>Bacteria</taxon>
        <taxon>Pseudomonadati</taxon>
        <taxon>Pseudomonadota</taxon>
        <taxon>Alphaproteobacteria</taxon>
        <taxon>Sphingomonadales</taxon>
        <taxon>Sphingomonadaceae</taxon>
        <taxon>Sphingomonas</taxon>
    </lineage>
</organism>
<evidence type="ECO:0000259" key="1">
    <source>
        <dbReference type="PROSITE" id="PS50995"/>
    </source>
</evidence>
<dbReference type="SUPFAM" id="SSF46785">
    <property type="entry name" value="Winged helix' DNA-binding domain"/>
    <property type="match status" value="1"/>
</dbReference>
<dbReference type="InterPro" id="IPR036388">
    <property type="entry name" value="WH-like_DNA-bd_sf"/>
</dbReference>
<dbReference type="EMBL" id="BBPI01000036">
    <property type="protein sequence ID" value="GAM00798.1"/>
    <property type="molecule type" value="Genomic_DNA"/>
</dbReference>
<dbReference type="GO" id="GO:0003700">
    <property type="term" value="F:DNA-binding transcription factor activity"/>
    <property type="evidence" value="ECO:0007669"/>
    <property type="project" value="InterPro"/>
</dbReference>
<proteinExistence type="predicted"/>
<dbReference type="InterPro" id="IPR000835">
    <property type="entry name" value="HTH_MarR-typ"/>
</dbReference>
<evidence type="ECO:0000313" key="3">
    <source>
        <dbReference type="Proteomes" id="UP000032305"/>
    </source>
</evidence>
<dbReference type="InterPro" id="IPR036390">
    <property type="entry name" value="WH_DNA-bd_sf"/>
</dbReference>